<dbReference type="SUPFAM" id="SSF56214">
    <property type="entry name" value="4'-phosphopantetheinyl transferase"/>
    <property type="match status" value="1"/>
</dbReference>
<dbReference type="InterPro" id="IPR008278">
    <property type="entry name" value="4-PPantetheinyl_Trfase_dom"/>
</dbReference>
<dbReference type="AlphaFoldDB" id="A0A917MRQ9"/>
<dbReference type="InterPro" id="IPR004568">
    <property type="entry name" value="Ppantetheine-prot_Trfase_dom"/>
</dbReference>
<evidence type="ECO:0000313" key="10">
    <source>
        <dbReference type="EMBL" id="GGH60345.1"/>
    </source>
</evidence>
<evidence type="ECO:0000256" key="6">
    <source>
        <dbReference type="ARBA" id="ARBA00023098"/>
    </source>
</evidence>
<dbReference type="GO" id="GO:0000287">
    <property type="term" value="F:magnesium ion binding"/>
    <property type="evidence" value="ECO:0007669"/>
    <property type="project" value="UniProtKB-UniRule"/>
</dbReference>
<feature type="binding site" evidence="8">
    <location>
        <position position="8"/>
    </location>
    <ligand>
        <name>Mg(2+)</name>
        <dbReference type="ChEBI" id="CHEBI:18420"/>
    </ligand>
</feature>
<comment type="caution">
    <text evidence="10">The sequence shown here is derived from an EMBL/GenBank/DDBJ whole genome shotgun (WGS) entry which is preliminary data.</text>
</comment>
<dbReference type="InterPro" id="IPR002582">
    <property type="entry name" value="ACPS"/>
</dbReference>
<comment type="cofactor">
    <cofactor evidence="8">
        <name>Mg(2+)</name>
        <dbReference type="ChEBI" id="CHEBI:18420"/>
    </cofactor>
</comment>
<keyword evidence="2 8" id="KW-0808">Transferase</keyword>
<dbReference type="HAMAP" id="MF_00101">
    <property type="entry name" value="AcpS"/>
    <property type="match status" value="1"/>
</dbReference>
<evidence type="ECO:0000313" key="11">
    <source>
        <dbReference type="Proteomes" id="UP000600171"/>
    </source>
</evidence>
<feature type="domain" description="4'-phosphopantetheinyl transferase" evidence="9">
    <location>
        <begin position="5"/>
        <end position="96"/>
    </location>
</feature>
<dbReference type="EMBL" id="BMDC01000001">
    <property type="protein sequence ID" value="GGH60345.1"/>
    <property type="molecule type" value="Genomic_DNA"/>
</dbReference>
<sequence>MIIGTGIDVVNIPRFEKIIERNPALLQRVFVEHERGLNLRSLAARFAAKEAVAKALRAPAGMVWQHCWIENTEDGAPYVVAEGTVAEAAARLGINRWHLTMTHDDPVAIASVVAEHLSDEELLILSRIDPEGRGLVPRDPSAASLQP</sequence>
<dbReference type="RefSeq" id="WP_188359049.1">
    <property type="nucleotide sequence ID" value="NZ_BMDC01000001.1"/>
</dbReference>
<accession>A0A917MRQ9</accession>
<evidence type="ECO:0000256" key="3">
    <source>
        <dbReference type="ARBA" id="ARBA00022723"/>
    </source>
</evidence>
<name>A0A917MRQ9_9MICC</name>
<feature type="binding site" evidence="8">
    <location>
        <position position="50"/>
    </location>
    <ligand>
        <name>Mg(2+)</name>
        <dbReference type="ChEBI" id="CHEBI:18420"/>
    </ligand>
</feature>
<comment type="similarity">
    <text evidence="8">Belongs to the P-Pant transferase superfamily. AcpS family.</text>
</comment>
<organism evidence="10 11">
    <name type="scientific">Rothia aerolata</name>
    <dbReference type="NCBI Taxonomy" id="1812262"/>
    <lineage>
        <taxon>Bacteria</taxon>
        <taxon>Bacillati</taxon>
        <taxon>Actinomycetota</taxon>
        <taxon>Actinomycetes</taxon>
        <taxon>Micrococcales</taxon>
        <taxon>Micrococcaceae</taxon>
        <taxon>Rothia</taxon>
    </lineage>
</organism>
<dbReference type="EC" id="2.7.8.7" evidence="8"/>
<dbReference type="InterPro" id="IPR037143">
    <property type="entry name" value="4-PPantetheinyl_Trfase_dom_sf"/>
</dbReference>
<evidence type="ECO:0000256" key="7">
    <source>
        <dbReference type="ARBA" id="ARBA00023160"/>
    </source>
</evidence>
<dbReference type="GO" id="GO:0006633">
    <property type="term" value="P:fatty acid biosynthetic process"/>
    <property type="evidence" value="ECO:0007669"/>
    <property type="project" value="UniProtKB-UniRule"/>
</dbReference>
<keyword evidence="5 8" id="KW-0460">Magnesium</keyword>
<evidence type="ECO:0000256" key="1">
    <source>
        <dbReference type="ARBA" id="ARBA00022516"/>
    </source>
</evidence>
<proteinExistence type="inferred from homology"/>
<comment type="function">
    <text evidence="8">Transfers the 4'-phosphopantetheine moiety from coenzyme A to a Ser of acyl-carrier-protein.</text>
</comment>
<dbReference type="NCBIfam" id="TIGR00556">
    <property type="entry name" value="pantethn_trn"/>
    <property type="match status" value="1"/>
</dbReference>
<evidence type="ECO:0000256" key="8">
    <source>
        <dbReference type="HAMAP-Rule" id="MF_00101"/>
    </source>
</evidence>
<dbReference type="Gene3D" id="3.90.470.20">
    <property type="entry name" value="4'-phosphopantetheinyl transferase domain"/>
    <property type="match status" value="1"/>
</dbReference>
<keyword evidence="4 8" id="KW-0276">Fatty acid metabolism</keyword>
<reference evidence="10 11" key="1">
    <citation type="journal article" date="2014" name="Int. J. Syst. Evol. Microbiol.">
        <title>Complete genome sequence of Corynebacterium casei LMG S-19264T (=DSM 44701T), isolated from a smear-ripened cheese.</title>
        <authorList>
            <consortium name="US DOE Joint Genome Institute (JGI-PGF)"/>
            <person name="Walter F."/>
            <person name="Albersmeier A."/>
            <person name="Kalinowski J."/>
            <person name="Ruckert C."/>
        </authorList>
    </citation>
    <scope>NUCLEOTIDE SEQUENCE [LARGE SCALE GENOMIC DNA]</scope>
    <source>
        <strain evidence="10 11">CCM 8669</strain>
    </source>
</reference>
<gene>
    <name evidence="8 10" type="primary">acpS</name>
    <name evidence="10" type="ORF">GCM10007359_08420</name>
</gene>
<evidence type="ECO:0000256" key="5">
    <source>
        <dbReference type="ARBA" id="ARBA00022842"/>
    </source>
</evidence>
<protein>
    <recommendedName>
        <fullName evidence="8">Holo-[acyl-carrier-protein] synthase</fullName>
        <shortName evidence="8">Holo-ACP synthase</shortName>
        <ecNumber evidence="8">2.7.8.7</ecNumber>
    </recommendedName>
    <alternativeName>
        <fullName evidence="8">4'-phosphopantetheinyl transferase AcpS</fullName>
    </alternativeName>
</protein>
<keyword evidence="8" id="KW-0963">Cytoplasm</keyword>
<dbReference type="GO" id="GO:0008897">
    <property type="term" value="F:holo-[acyl-carrier-protein] synthase activity"/>
    <property type="evidence" value="ECO:0007669"/>
    <property type="project" value="UniProtKB-UniRule"/>
</dbReference>
<keyword evidence="7 8" id="KW-0275">Fatty acid biosynthesis</keyword>
<dbReference type="NCBIfam" id="NF000832">
    <property type="entry name" value="PRK00070.3-2"/>
    <property type="match status" value="1"/>
</dbReference>
<dbReference type="Pfam" id="PF01648">
    <property type="entry name" value="ACPS"/>
    <property type="match status" value="1"/>
</dbReference>
<evidence type="ECO:0000259" key="9">
    <source>
        <dbReference type="Pfam" id="PF01648"/>
    </source>
</evidence>
<dbReference type="Proteomes" id="UP000600171">
    <property type="component" value="Unassembled WGS sequence"/>
</dbReference>
<comment type="subcellular location">
    <subcellularLocation>
        <location evidence="8">Cytoplasm</location>
    </subcellularLocation>
</comment>
<dbReference type="GO" id="GO:0005737">
    <property type="term" value="C:cytoplasm"/>
    <property type="evidence" value="ECO:0007669"/>
    <property type="project" value="UniProtKB-SubCell"/>
</dbReference>
<keyword evidence="11" id="KW-1185">Reference proteome</keyword>
<evidence type="ECO:0000256" key="2">
    <source>
        <dbReference type="ARBA" id="ARBA00022679"/>
    </source>
</evidence>
<keyword evidence="1 8" id="KW-0444">Lipid biosynthesis</keyword>
<keyword evidence="3 8" id="KW-0479">Metal-binding</keyword>
<comment type="catalytic activity">
    <reaction evidence="8">
        <text>apo-[ACP] + CoA = holo-[ACP] + adenosine 3',5'-bisphosphate + H(+)</text>
        <dbReference type="Rhea" id="RHEA:12068"/>
        <dbReference type="Rhea" id="RHEA-COMP:9685"/>
        <dbReference type="Rhea" id="RHEA-COMP:9690"/>
        <dbReference type="ChEBI" id="CHEBI:15378"/>
        <dbReference type="ChEBI" id="CHEBI:29999"/>
        <dbReference type="ChEBI" id="CHEBI:57287"/>
        <dbReference type="ChEBI" id="CHEBI:58343"/>
        <dbReference type="ChEBI" id="CHEBI:64479"/>
        <dbReference type="EC" id="2.7.8.7"/>
    </reaction>
</comment>
<keyword evidence="6 8" id="KW-0443">Lipid metabolism</keyword>
<evidence type="ECO:0000256" key="4">
    <source>
        <dbReference type="ARBA" id="ARBA00022832"/>
    </source>
</evidence>